<dbReference type="SUPFAM" id="SSF48371">
    <property type="entry name" value="ARM repeat"/>
    <property type="match status" value="1"/>
</dbReference>
<dbReference type="GO" id="GO:0007032">
    <property type="term" value="P:endosome organization"/>
    <property type="evidence" value="ECO:0007669"/>
    <property type="project" value="InterPro"/>
</dbReference>
<evidence type="ECO:0000256" key="1">
    <source>
        <dbReference type="SAM" id="MobiDB-lite"/>
    </source>
</evidence>
<dbReference type="eggNOG" id="KOG1789">
    <property type="taxonomic scope" value="Eukaryota"/>
</dbReference>
<accession>K3WRG4</accession>
<reference evidence="3" key="3">
    <citation type="submission" date="2015-02" db="UniProtKB">
        <authorList>
            <consortium name="EnsemblProtists"/>
        </authorList>
    </citation>
    <scope>IDENTIFICATION</scope>
    <source>
        <strain evidence="3">DAOM BR144</strain>
    </source>
</reference>
<feature type="compositionally biased region" description="Polar residues" evidence="1">
    <location>
        <begin position="3225"/>
        <end position="3244"/>
    </location>
</feature>
<dbReference type="InterPro" id="IPR044978">
    <property type="entry name" value="GRV2/DNAJC13"/>
</dbReference>
<dbReference type="Pfam" id="PF19432">
    <property type="entry name" value="RME-8_N"/>
    <property type="match status" value="3"/>
</dbReference>
<sequence>MHSSRRERSIDMRRIVARFMVHKVGSFVVKERVLCFGEYGFCTYDLDNKQITNTWPYEDVDAANVVEGESDFIIYTPRHRVKKTIYRCHFRMEVLVCLMRLRSLHQAKSPGQPIRPELQTYAFQSLKYHKRGVKSPCVIEVRPDGIYQKDSDGELMSHIPYTSLVSIDLICDDHQAICLNHSDNSSLFMVPKRTDLAQAIQRVMKAYGIQVNEYRKKTLEAACKDETGATLGEGMSFQYQVQKISLESNHSTPRLLSVSEKFITESVDPQTVISSRPLSRIYSLILFRDSPLSFQVVYIDGIRRTYSCEHNEKIVCELLASCHALGNHQVDVVTTVHPEWMRMLPRKIIQNEGGNLVSTNGKELTVMDRELRVVQASILGLLATHGYGKTVRVQRQLPKGLDEEMHSLALELNVNTPTPGVIAQPNKPFEKAVYVVAREMHDVVSRHGPGHEFIGTYLQTLYRLLQAPSAMKEFVRILVERGDEYIGTITQILSCRNPVPTYWMLRVLHRLIESKTHQTQCIEVLLSSNIFQQKLLALFDEDALTLKYLSELPTMMLSQLVLSLVKTNVAKHEKLSLNFYQNLATKYRMLQRILFGFPSLITVESCVGLLSRMTNNPYFAQFGGSHLGSSRRQQVPHHSLTFGENMNYGISSNRGNNVLSGRQNGILSRRNSYNSIRRNSLTSISSNGSTNGGGGGGVAVQNPEVLLRQYRLFIESSCGSLKKKSDEYDDPVFLRLRYRCRNVFLQELMSHMLGNFDDFKRVYHVECYQFSGILSTSNGQREKCDFYLTPRALIIVRVMNRQTHEYEFRSIEEITTASGAPDSFVLSIKKKMKYLISEQSKVIIQKIKDLAGAIGIHISSVTCDQLPQQQMRRLIDQDSLDSFTWLDVQKRTSRYGSSRYRRKKVCIVDGNIREVDSTSEKVYPLNSLRRVVTPRREIESMEAIVALDFSDGSRVVYALSDPDAFLGVLYDGYRFANNWGVSLGCEFSKINVRMTPRALLLDDQERFYYLNHEGLYIPAHGELTKEIENSKDDGLAVPDKIMFALENMNMNVRADDFSGKAQQSRVSQLSFGSIMRGMTKLLEQSSKPPVRVNEVAIVLDAFCRINDGCYKLGSDQSSDTAAIISILAKLLQSGESIPILWAVTALHSIIVDHSRLPANKAAEKKNRHQSTDNNHFDAIIKALSSQFSLLMELSRQHVNTGLTVAAISILKLVLEHGDSKVRQRICDGALETGQTVQDVYKAFFHSSKEGREVYQYIGSIWILHHKASYEMLVRGLPCGFLRMISHPLTRKKLQKEQDRQLKTDMKYKSPRTKKGTTISNFSNWFIKRMQQHIASVQPESSGNIVKVKEDNSRMNYPGESPSDLALLSNLVHKDFMLPDLIWNAEARAELKTALESAIESFDKWKANIQAVPSSQQSAGLTRKTAIEPKWNHKQFRVEYECLTKEPRAGRFYLRVILEKIKDGSLQFDEVVDGLETVGSNGHATRKKIPKESADLFYASAEIAKSPLVFFNEVYQCWLENLHLGSLVHYGAFGAPGSLSDVSEYWPKSNDSEESCYWMLKILIEIARVFPSVRGVSRNRAKFLVQLLNNSFVAAEIQDIVELMFQMSFANEATEQFCSKRNVQLFLFLATLCHRRKLLDPSASKAGDESVPVTDEDIPLMELNDDNTSSLHIAGMSFAGNSRFNLKWSAKHIIGNSETDAAIGGPFTVVELKEYLEKDATSRRQNSFGVYLCCCSKHTEHPGSHTWNTLAEFPELRWMELPDQSIDLYETTTYSLGILRNFVFNEKIVSSTAANVWPLPLANSVLSDASSVAMLAQLLLVEDAVVRKLVCEILMTLSDSILEKLYSFGTFFFIFAADAVCKNDEEKSFVYEAKLMKKIHRMQKSEERYIGQSYLLDLLPESLITILDTDSAESFADIYTCRKSDKRVLWSATMRQHLQLMIQEHIEDFKEELERDVGATYHYVPIPPVTYSELSHDVYCSGYYLSTLIESEAEIDAIEQPLILMGSIEEKWRYLIRRQARGLDSLDDSGAFKVFCWSEDMVYNLADLRARYRELCTKNVEVTTVRSAFDTLSGRLERKDEMDLGRTADEVIDCILKAQLMLLEKFKFQFFSFESKTLDLLINLLAPPLDSDGVQVQKDAPDFQEISRKILLELLSSAPKNVALLLRVDDFWEIFLDAIEYHAFSRNVEAKEDIFSILLFILSSDDGIRSLCDGFAGENQIPASPGSQFDFGTGEEDDDVSTFFTAAEYNSQGDMSRYKHAERIYVLVDRLMLSFENIQPWQLQKISFDIISALCRSRELQTQIVEMTRVFWKGLYLMLTSGEDSSAYRYGDTGVAQHKKERETLESAFLALRAIAVGLSGNSRSKALDALANLLPLDFLDYLERPNGREFCEMLFSEVREPTCIWNESMRFELMQLIEEYCTDTNSDELSFLESSINYMYDCLKDEPVVGGIFLSILLEKAQIDPDSITGVYLDAASARLFLEALFIFLNENRDPALGLYNDTQPALECLSVLADIPAFTTSFVECLEQHVDDLDPVNASISVATLGRYLLPFDKAAEQKGYSISSRRSLSAYGFNKKGNTDGLPVGMEAEFGNTEYLIRQELALLILNKICGFQCSLEKMLVPFCQFTWSLQVITDHLGYDQAYYALSCLAELCDTCLSIAEYVERSGLWVEVLGVALQSKQQVLHENFLRAEALRGPAFEILYALFEKDFSLRERMYSGLCRFLPYPVVYQIHLDHTKASKFFDDNHEKSDLIWNSHWRTEVRKKLDEIICRNRVERSLVKRDSVILNDTTDFVRYPDNFVAGLYLDRFLSRPDPEALTNPAHNLELLFQLWRTEWDTLVDFDAQKLPEELKVTVDEVERLTTAITYILRAPLNIDESIANSQIPDQIVKLVRHCNKYLVTSFPYRCVLRLARQLLQFPEMVSREFLELIICRITLQHSDIPALLKLVRRVLEARNAPPADGAAKTEPDYLLRDLRYYAEMVKFLETLVEDKQVTDAAVVSNANRVLRIVKSERSRDESFIASTFIERKSARWLNATLSEKKLSKKIPDSDNRSFANSMLGTQNGDNRSFANSMYGTQNGDEYYHQIPVSMQSFDVDGERDDINTFVGTFIVDDEREQESRRIQAPPKSINFDGEKVEVVDAFGPRSFRFKGNESNPSPLPSPRLLRTSTLRAKYEPEETNYHAGKAMEYGIDIDEIRAHRDSMPDMRVIEGLPPPPSKAYQPGTQNGDNVPMSSLGTPSEYNSDRRYSLLDSWKAPSTDRSTNSALSALTISKRGRRATALYSRIKSQKPKRWFNS</sequence>
<dbReference type="VEuPathDB" id="FungiDB:PYU1_G007542"/>
<dbReference type="HOGENOM" id="CLU_226629_0_0_1"/>
<organism evidence="3 4">
    <name type="scientific">Globisporangium ultimum (strain ATCC 200006 / CBS 805.95 / DAOM BR144)</name>
    <name type="common">Pythium ultimum</name>
    <dbReference type="NCBI Taxonomy" id="431595"/>
    <lineage>
        <taxon>Eukaryota</taxon>
        <taxon>Sar</taxon>
        <taxon>Stramenopiles</taxon>
        <taxon>Oomycota</taxon>
        <taxon>Peronosporomycetes</taxon>
        <taxon>Pythiales</taxon>
        <taxon>Pythiaceae</taxon>
        <taxon>Globisporangium</taxon>
    </lineage>
</organism>
<dbReference type="PANTHER" id="PTHR36983:SF2">
    <property type="entry name" value="DNAJ HOMOLOG SUBFAMILY C MEMBER 13"/>
    <property type="match status" value="1"/>
</dbReference>
<name>K3WRG4_GLOUD</name>
<feature type="region of interest" description="Disordered" evidence="1">
    <location>
        <begin position="3209"/>
        <end position="3244"/>
    </location>
</feature>
<dbReference type="EMBL" id="GL376585">
    <property type="status" value="NOT_ANNOTATED_CDS"/>
    <property type="molecule type" value="Genomic_DNA"/>
</dbReference>
<feature type="domain" description="DnaJ homologue subfamily C GRV2/DNAJC13 N-terminal" evidence="2">
    <location>
        <begin position="31"/>
        <end position="352"/>
    </location>
</feature>
<evidence type="ECO:0000259" key="2">
    <source>
        <dbReference type="Pfam" id="PF19432"/>
    </source>
</evidence>
<feature type="domain" description="DnaJ homologue subfamily C GRV2/DNAJC13 N-terminal" evidence="2">
    <location>
        <begin position="1170"/>
        <end position="1459"/>
    </location>
</feature>
<dbReference type="GO" id="GO:0010008">
    <property type="term" value="C:endosome membrane"/>
    <property type="evidence" value="ECO:0007669"/>
    <property type="project" value="TreeGrafter"/>
</dbReference>
<evidence type="ECO:0000313" key="4">
    <source>
        <dbReference type="Proteomes" id="UP000019132"/>
    </source>
</evidence>
<feature type="domain" description="DnaJ homologue subfamily C GRV2/DNAJC13 N-terminal" evidence="2">
    <location>
        <begin position="737"/>
        <end position="1012"/>
    </location>
</feature>
<dbReference type="InterPro" id="IPR016024">
    <property type="entry name" value="ARM-type_fold"/>
</dbReference>
<dbReference type="Proteomes" id="UP000019132">
    <property type="component" value="Unassembled WGS sequence"/>
</dbReference>
<dbReference type="InterPro" id="IPR045802">
    <property type="entry name" value="GRV2/DNAJC13_N"/>
</dbReference>
<dbReference type="GO" id="GO:2000641">
    <property type="term" value="P:regulation of early endosome to late endosome transport"/>
    <property type="evidence" value="ECO:0007669"/>
    <property type="project" value="InterPro"/>
</dbReference>
<reference evidence="4" key="1">
    <citation type="journal article" date="2010" name="Genome Biol.">
        <title>Genome sequence of the necrotrophic plant pathogen Pythium ultimum reveals original pathogenicity mechanisms and effector repertoire.</title>
        <authorList>
            <person name="Levesque C.A."/>
            <person name="Brouwer H."/>
            <person name="Cano L."/>
            <person name="Hamilton J.P."/>
            <person name="Holt C."/>
            <person name="Huitema E."/>
            <person name="Raffaele S."/>
            <person name="Robideau G.P."/>
            <person name="Thines M."/>
            <person name="Win J."/>
            <person name="Zerillo M.M."/>
            <person name="Beakes G.W."/>
            <person name="Boore J.L."/>
            <person name="Busam D."/>
            <person name="Dumas B."/>
            <person name="Ferriera S."/>
            <person name="Fuerstenberg S.I."/>
            <person name="Gachon C.M."/>
            <person name="Gaulin E."/>
            <person name="Govers F."/>
            <person name="Grenville-Briggs L."/>
            <person name="Horner N."/>
            <person name="Hostetler J."/>
            <person name="Jiang R.H."/>
            <person name="Johnson J."/>
            <person name="Krajaejun T."/>
            <person name="Lin H."/>
            <person name="Meijer H.J."/>
            <person name="Moore B."/>
            <person name="Morris P."/>
            <person name="Phuntmart V."/>
            <person name="Puiu D."/>
            <person name="Shetty J."/>
            <person name="Stajich J.E."/>
            <person name="Tripathy S."/>
            <person name="Wawra S."/>
            <person name="van West P."/>
            <person name="Whitty B.R."/>
            <person name="Coutinho P.M."/>
            <person name="Henrissat B."/>
            <person name="Martin F."/>
            <person name="Thomas P.D."/>
            <person name="Tyler B.M."/>
            <person name="De Vries R.P."/>
            <person name="Kamoun S."/>
            <person name="Yandell M."/>
            <person name="Tisserat N."/>
            <person name="Buell C.R."/>
        </authorList>
    </citation>
    <scope>NUCLEOTIDE SEQUENCE</scope>
    <source>
        <strain evidence="4">DAOM:BR144</strain>
    </source>
</reference>
<dbReference type="EnsemblProtists" id="PYU1_T007558">
    <property type="protein sequence ID" value="PYU1_T007558"/>
    <property type="gene ID" value="PYU1_G007542"/>
</dbReference>
<proteinExistence type="predicted"/>
<keyword evidence="4" id="KW-1185">Reference proteome</keyword>
<evidence type="ECO:0000313" key="3">
    <source>
        <dbReference type="EnsemblProtists" id="PYU1_T007558"/>
    </source>
</evidence>
<dbReference type="PANTHER" id="PTHR36983">
    <property type="entry name" value="DNAJ HOMOLOG SUBFAMILY C MEMBER 13"/>
    <property type="match status" value="1"/>
</dbReference>
<reference evidence="4" key="2">
    <citation type="submission" date="2010-04" db="EMBL/GenBank/DDBJ databases">
        <authorList>
            <person name="Buell R."/>
            <person name="Hamilton J."/>
            <person name="Hostetler J."/>
        </authorList>
    </citation>
    <scope>NUCLEOTIDE SEQUENCE [LARGE SCALE GENOMIC DNA]</scope>
    <source>
        <strain evidence="4">DAOM:BR144</strain>
    </source>
</reference>
<dbReference type="OMA" id="FPELRWM"/>
<dbReference type="GO" id="GO:0006898">
    <property type="term" value="P:receptor-mediated endocytosis"/>
    <property type="evidence" value="ECO:0007669"/>
    <property type="project" value="TreeGrafter"/>
</dbReference>
<protein>
    <recommendedName>
        <fullName evidence="2">DnaJ homologue subfamily C GRV2/DNAJC13 N-terminal domain-containing protein</fullName>
    </recommendedName>
</protein>
<dbReference type="InParanoid" id="K3WRG4"/>